<evidence type="ECO:0000313" key="4">
    <source>
        <dbReference type="Proteomes" id="UP000681341"/>
    </source>
</evidence>
<dbReference type="RefSeq" id="WP_208499085.1">
    <property type="nucleotide sequence ID" value="NZ_JAGFNP010000015.1"/>
</dbReference>
<name>A0ABS3U9K6_9ACTN</name>
<feature type="transmembrane region" description="Helical" evidence="2">
    <location>
        <begin position="174"/>
        <end position="199"/>
    </location>
</feature>
<feature type="transmembrane region" description="Helical" evidence="2">
    <location>
        <begin position="397"/>
        <end position="419"/>
    </location>
</feature>
<feature type="transmembrane region" description="Helical" evidence="2">
    <location>
        <begin position="42"/>
        <end position="63"/>
    </location>
</feature>
<keyword evidence="2" id="KW-1133">Transmembrane helix</keyword>
<evidence type="ECO:0000256" key="1">
    <source>
        <dbReference type="SAM" id="MobiDB-lite"/>
    </source>
</evidence>
<sequence length="451" mass="48312">MVVGRGEGPWVNEDGGEPRGWHWHEYPVGAAGEVAGACARSLLAVLVGLGVAFALILSGGILAEENLLGDPGLETVVDHLLRFSVGFLMVFALGVAFIWAVVSFLREVATSKALVKAATRGASRHAVPSPDQVAAVVNPPASRLEILGWGNAVLAGVLGLVGLFVVLVDSSPEGWAITLSSIGCALVMSLLGHACRQWLPRAHAKRRARIAAHWSAQDEARAWKRAKRRESSEPVVSGSPKAAAFIYVAGLVGVLGFVALLASMVMRCASLPGRGTSECNEVYYSSFIERVLSWGFWIFAVAVPLTALLALVGVLIDWTQRRAERADLFVSLADSRSRRPGRNVLAFHSEQRMHPLARVGAMMSGVGLVYSASAYMLGQGMGLGSHEVFAEYRTESIVAMLVSVGLFVAAAVGTGIATARGRELRNALMRRWPTMPEQDRDSQRRNRGLAR</sequence>
<feature type="region of interest" description="Disordered" evidence="1">
    <location>
        <begin position="430"/>
        <end position="451"/>
    </location>
</feature>
<keyword evidence="2" id="KW-0472">Membrane</keyword>
<accession>A0ABS3U9K6</accession>
<comment type="caution">
    <text evidence="3">The sequence shown here is derived from an EMBL/GenBank/DDBJ whole genome shotgun (WGS) entry which is preliminary data.</text>
</comment>
<evidence type="ECO:0000313" key="3">
    <source>
        <dbReference type="EMBL" id="MBO3735459.1"/>
    </source>
</evidence>
<evidence type="ECO:0000256" key="2">
    <source>
        <dbReference type="SAM" id="Phobius"/>
    </source>
</evidence>
<feature type="transmembrane region" description="Helical" evidence="2">
    <location>
        <begin position="244"/>
        <end position="266"/>
    </location>
</feature>
<keyword evidence="2" id="KW-0812">Transmembrane</keyword>
<organism evidence="3 4">
    <name type="scientific">Glycomyces niveus</name>
    <dbReference type="NCBI Taxonomy" id="2820287"/>
    <lineage>
        <taxon>Bacteria</taxon>
        <taxon>Bacillati</taxon>
        <taxon>Actinomycetota</taxon>
        <taxon>Actinomycetes</taxon>
        <taxon>Glycomycetales</taxon>
        <taxon>Glycomycetaceae</taxon>
        <taxon>Glycomyces</taxon>
    </lineage>
</organism>
<feature type="transmembrane region" description="Helical" evidence="2">
    <location>
        <begin position="83"/>
        <end position="105"/>
    </location>
</feature>
<dbReference type="Proteomes" id="UP000681341">
    <property type="component" value="Unassembled WGS sequence"/>
</dbReference>
<dbReference type="EMBL" id="JAGFNP010000015">
    <property type="protein sequence ID" value="MBO3735459.1"/>
    <property type="molecule type" value="Genomic_DNA"/>
</dbReference>
<protein>
    <submittedName>
        <fullName evidence="3">Uncharacterized protein</fullName>
    </submittedName>
</protein>
<reference evidence="3 4" key="1">
    <citation type="submission" date="2021-03" db="EMBL/GenBank/DDBJ databases">
        <title>Glycomyces sp. nov., a novel actinomycete isolated from soil.</title>
        <authorList>
            <person name="Yang X."/>
            <person name="Xu X."/>
        </authorList>
    </citation>
    <scope>NUCLEOTIDE SEQUENCE [LARGE SCALE GENOMIC DNA]</scope>
    <source>
        <strain evidence="3 4">NEAU-S30</strain>
    </source>
</reference>
<keyword evidence="4" id="KW-1185">Reference proteome</keyword>
<feature type="transmembrane region" description="Helical" evidence="2">
    <location>
        <begin position="146"/>
        <end position="168"/>
    </location>
</feature>
<feature type="transmembrane region" description="Helical" evidence="2">
    <location>
        <begin position="356"/>
        <end position="377"/>
    </location>
</feature>
<gene>
    <name evidence="3" type="ORF">J5V16_21745</name>
</gene>
<feature type="transmembrane region" description="Helical" evidence="2">
    <location>
        <begin position="294"/>
        <end position="316"/>
    </location>
</feature>
<proteinExistence type="predicted"/>